<keyword evidence="2" id="KW-0732">Signal</keyword>
<evidence type="ECO:0008006" key="5">
    <source>
        <dbReference type="Google" id="ProtNLM"/>
    </source>
</evidence>
<protein>
    <recommendedName>
        <fullName evidence="5">Lipoprotein</fullName>
    </recommendedName>
</protein>
<feature type="compositionally biased region" description="Basic and acidic residues" evidence="1">
    <location>
        <begin position="219"/>
        <end position="231"/>
    </location>
</feature>
<evidence type="ECO:0000256" key="2">
    <source>
        <dbReference type="SAM" id="SignalP"/>
    </source>
</evidence>
<keyword evidence="4" id="KW-1185">Reference proteome</keyword>
<dbReference type="KEGG" id="piv:NCTC13079_00255"/>
<feature type="compositionally biased region" description="Acidic residues" evidence="1">
    <location>
        <begin position="52"/>
        <end position="67"/>
    </location>
</feature>
<name>A0A3S5F7S9_9FIRM</name>
<dbReference type="OrthoDB" id="1697453at2"/>
<proteinExistence type="predicted"/>
<feature type="compositionally biased region" description="Basic and acidic residues" evidence="1">
    <location>
        <begin position="252"/>
        <end position="271"/>
    </location>
</feature>
<dbReference type="PROSITE" id="PS51257">
    <property type="entry name" value="PROKAR_LIPOPROTEIN"/>
    <property type="match status" value="1"/>
</dbReference>
<sequence>MKFRKLVPLLAACLFLFGCGNGAKDTADAEAQREEALAAERDAAGEKNTTNGEEDKDTADENADYDPEGDREKKEKELFESEDEKTRYAALEDASDYIALVELSTAANGEVGLEFVKNYKGALSTVELPAPKGLTPNREYIIFYRDEADGTVAPTHATNGFYRVDGSDDALLRYMEKKYAEVDDRLSDDEKTDKKDTKTDTKPSATTTNDTKKTTTTNDTKKTSNDTDNKKTAATKDSTATKTGTKANSTKTDAKTGDGQTKKKQTDLSKE</sequence>
<feature type="compositionally biased region" description="Basic and acidic residues" evidence="1">
    <location>
        <begin position="68"/>
        <end position="85"/>
    </location>
</feature>
<gene>
    <name evidence="3" type="ORF">NCTC13079_00255</name>
</gene>
<reference evidence="3 4" key="1">
    <citation type="submission" date="2018-12" db="EMBL/GenBank/DDBJ databases">
        <authorList>
            <consortium name="Pathogen Informatics"/>
        </authorList>
    </citation>
    <scope>NUCLEOTIDE SEQUENCE [LARGE SCALE GENOMIC DNA]</scope>
    <source>
        <strain evidence="3 4">NCTC13079</strain>
    </source>
</reference>
<feature type="region of interest" description="Disordered" evidence="1">
    <location>
        <begin position="30"/>
        <end position="85"/>
    </location>
</feature>
<feature type="chain" id="PRO_5018538764" description="Lipoprotein" evidence="2">
    <location>
        <begin position="24"/>
        <end position="271"/>
    </location>
</feature>
<evidence type="ECO:0000313" key="4">
    <source>
        <dbReference type="Proteomes" id="UP000269544"/>
    </source>
</evidence>
<evidence type="ECO:0000256" key="1">
    <source>
        <dbReference type="SAM" id="MobiDB-lite"/>
    </source>
</evidence>
<accession>A0A3S5F7S9</accession>
<feature type="compositionally biased region" description="Low complexity" evidence="1">
    <location>
        <begin position="202"/>
        <end position="218"/>
    </location>
</feature>
<feature type="compositionally biased region" description="Low complexity" evidence="1">
    <location>
        <begin position="235"/>
        <end position="251"/>
    </location>
</feature>
<feature type="signal peptide" evidence="2">
    <location>
        <begin position="1"/>
        <end position="23"/>
    </location>
</feature>
<dbReference type="Proteomes" id="UP000269544">
    <property type="component" value="Chromosome"/>
</dbReference>
<feature type="compositionally biased region" description="Basic and acidic residues" evidence="1">
    <location>
        <begin position="183"/>
        <end position="201"/>
    </location>
</feature>
<feature type="region of interest" description="Disordered" evidence="1">
    <location>
        <begin position="183"/>
        <end position="271"/>
    </location>
</feature>
<dbReference type="AlphaFoldDB" id="A0A3S5F7S9"/>
<organism evidence="3 4">
    <name type="scientific">Aedoeadaptatus ivorii</name>
    <dbReference type="NCBI Taxonomy" id="54006"/>
    <lineage>
        <taxon>Bacteria</taxon>
        <taxon>Bacillati</taxon>
        <taxon>Bacillota</taxon>
        <taxon>Tissierellia</taxon>
        <taxon>Tissierellales</taxon>
        <taxon>Peptoniphilaceae</taxon>
        <taxon>Aedoeadaptatus</taxon>
    </lineage>
</organism>
<dbReference type="RefSeq" id="WP_126464724.1">
    <property type="nucleotide sequence ID" value="NZ_JAUSWF010000011.1"/>
</dbReference>
<dbReference type="EMBL" id="LR134523">
    <property type="protein sequence ID" value="VEJ34654.1"/>
    <property type="molecule type" value="Genomic_DNA"/>
</dbReference>
<evidence type="ECO:0000313" key="3">
    <source>
        <dbReference type="EMBL" id="VEJ34654.1"/>
    </source>
</evidence>
<feature type="compositionally biased region" description="Basic and acidic residues" evidence="1">
    <location>
        <begin position="30"/>
        <end position="45"/>
    </location>
</feature>